<accession>A0A212K9R8</accession>
<dbReference type="InterPro" id="IPR006073">
    <property type="entry name" value="GTP-bd"/>
</dbReference>
<dbReference type="PANTHER" id="PTHR11649:SF13">
    <property type="entry name" value="ENGB-TYPE G DOMAIN-CONTAINING PROTEIN"/>
    <property type="match status" value="1"/>
</dbReference>
<feature type="domain" description="G" evidence="1">
    <location>
        <begin position="30"/>
        <end position="101"/>
    </location>
</feature>
<sequence>MNSFFSEDDLKNKFNKEFESFKNNIKSPNVLILGQTGVGKSSLINTIFGQDLANISNIKPETRGFKKYSAPNIPVNIIDSEGYELHNSEKFRDDLSLFINDSLSRIQEQIHIGWYCLSISSSRILPYDIDNLSFLIKSKIPTAVILTQCDNDTPDGTIAERFIQEIKKHFNESIFCFQVSNDVEINKGLDVEKLIKWSENSLSDDNLKLGFLIAQKADLKAKTKRANIIIAGYAVSAAAIGASPIPLSDAALLIPLQTAMAAHLFTIYGLGVKTPEILKSIISGRVVSIIGKSLAGNILKLIPAVGSVVGGVINASVASTITASLGFALSKLAEKAIASGWDGNMQLFDSIFTEENIDTFIKEYQISNKK</sequence>
<dbReference type="Pfam" id="PF01926">
    <property type="entry name" value="MMR_HSR1"/>
    <property type="match status" value="1"/>
</dbReference>
<dbReference type="InterPro" id="IPR027417">
    <property type="entry name" value="P-loop_NTPase"/>
</dbReference>
<dbReference type="PANTHER" id="PTHR11649">
    <property type="entry name" value="MSS1/TRME-RELATED GTP-BINDING PROTEIN"/>
    <property type="match status" value="1"/>
</dbReference>
<dbReference type="PROSITE" id="PS00675">
    <property type="entry name" value="SIGMA54_INTERACT_1"/>
    <property type="match status" value="1"/>
</dbReference>
<protein>
    <recommendedName>
        <fullName evidence="1">G domain-containing protein</fullName>
    </recommendedName>
</protein>
<evidence type="ECO:0000259" key="1">
    <source>
        <dbReference type="Pfam" id="PF01926"/>
    </source>
</evidence>
<dbReference type="CDD" id="cd00882">
    <property type="entry name" value="Ras_like_GTPase"/>
    <property type="match status" value="1"/>
</dbReference>
<organism evidence="2">
    <name type="scientific">uncultured Dysgonomonas sp</name>
    <dbReference type="NCBI Taxonomy" id="206096"/>
    <lineage>
        <taxon>Bacteria</taxon>
        <taxon>Pseudomonadati</taxon>
        <taxon>Bacteroidota</taxon>
        <taxon>Bacteroidia</taxon>
        <taxon>Bacteroidales</taxon>
        <taxon>Dysgonomonadaceae</taxon>
        <taxon>Dysgonomonas</taxon>
        <taxon>environmental samples</taxon>
    </lineage>
</organism>
<dbReference type="GO" id="GO:0005525">
    <property type="term" value="F:GTP binding"/>
    <property type="evidence" value="ECO:0007669"/>
    <property type="project" value="InterPro"/>
</dbReference>
<gene>
    <name evidence="2" type="ORF">KL86DYS2_13352</name>
</gene>
<evidence type="ECO:0000313" key="2">
    <source>
        <dbReference type="EMBL" id="SBW08348.1"/>
    </source>
</evidence>
<dbReference type="SUPFAM" id="SSF52540">
    <property type="entry name" value="P-loop containing nucleoside triphosphate hydrolases"/>
    <property type="match status" value="1"/>
</dbReference>
<name>A0A212K9R8_9BACT</name>
<reference evidence="2" key="1">
    <citation type="submission" date="2016-04" db="EMBL/GenBank/DDBJ databases">
        <authorList>
            <person name="Evans L.H."/>
            <person name="Alamgir A."/>
            <person name="Owens N."/>
            <person name="Weber N.D."/>
            <person name="Virtaneva K."/>
            <person name="Barbian K."/>
            <person name="Babar A."/>
            <person name="Rosenke K."/>
        </authorList>
    </citation>
    <scope>NUCLEOTIDE SEQUENCE</scope>
    <source>
        <strain evidence="2">86-2</strain>
    </source>
</reference>
<proteinExistence type="predicted"/>
<dbReference type="AlphaFoldDB" id="A0A212K9R8"/>
<dbReference type="EMBL" id="FLUL01000001">
    <property type="protein sequence ID" value="SBW08348.1"/>
    <property type="molecule type" value="Genomic_DNA"/>
</dbReference>
<dbReference type="Gene3D" id="3.40.50.300">
    <property type="entry name" value="P-loop containing nucleotide triphosphate hydrolases"/>
    <property type="match status" value="1"/>
</dbReference>
<dbReference type="RefSeq" id="WP_296952078.1">
    <property type="nucleotide sequence ID" value="NZ_LT599021.1"/>
</dbReference>
<dbReference type="InterPro" id="IPR025662">
    <property type="entry name" value="Sigma_54_int_dom_ATP-bd_1"/>
</dbReference>